<keyword evidence="3" id="KW-1185">Reference proteome</keyword>
<reference evidence="2" key="1">
    <citation type="submission" date="2018-12" db="EMBL/GenBank/DDBJ databases">
        <authorList>
            <person name="Syme R.A."/>
            <person name="Farfan-Caceres L."/>
            <person name="Lichtenzveig J."/>
        </authorList>
    </citation>
    <scope>NUCLEOTIDE SEQUENCE</scope>
    <source>
        <strain evidence="2">Al4</strain>
    </source>
</reference>
<evidence type="ECO:0000313" key="2">
    <source>
        <dbReference type="EMBL" id="KAF9698520.1"/>
    </source>
</evidence>
<evidence type="ECO:0000256" key="1">
    <source>
        <dbReference type="SAM" id="MobiDB-lite"/>
    </source>
</evidence>
<proteinExistence type="predicted"/>
<gene>
    <name evidence="2" type="ORF">EKO04_003454</name>
</gene>
<protein>
    <submittedName>
        <fullName evidence="2">Uncharacterized protein</fullName>
    </submittedName>
</protein>
<comment type="caution">
    <text evidence="2">The sequence shown here is derived from an EMBL/GenBank/DDBJ whole genome shotgun (WGS) entry which is preliminary data.</text>
</comment>
<feature type="region of interest" description="Disordered" evidence="1">
    <location>
        <begin position="191"/>
        <end position="215"/>
    </location>
</feature>
<feature type="compositionally biased region" description="Basic and acidic residues" evidence="1">
    <location>
        <begin position="194"/>
        <end position="215"/>
    </location>
</feature>
<reference evidence="2" key="2">
    <citation type="submission" date="2020-09" db="EMBL/GenBank/DDBJ databases">
        <title>Reference genome assembly for Australian Ascochyta lentis isolate Al4.</title>
        <authorList>
            <person name="Lee R.C."/>
            <person name="Farfan-Caceres L.M."/>
            <person name="Debler J.W."/>
            <person name="Williams A.H."/>
            <person name="Henares B.M."/>
        </authorList>
    </citation>
    <scope>NUCLEOTIDE SEQUENCE</scope>
    <source>
        <strain evidence="2">Al4</strain>
    </source>
</reference>
<name>A0A8H7J5K5_9PLEO</name>
<accession>A0A8H7J5K5</accession>
<sequence length="238" mass="25936">MTASPNLTFTPPPFRLTRHNPRYTLDTILETAFSTTTPSRPSTASTTSSFATAFSSMEAGSPFRYYLPQISTPTSPVFTTVEDYACNLTQRVPDEQSERVERFCYYVPGKSTEERDVYVDDGVIGMVEPVVEQKALGGLKQVVFDEVVTAGEIGGPLQNTAGACCPGDEGGVVDISSYAAGEKLDTRASTLKAGDGKTEKKQRAKLKKDQYRKSETVGNVSKKVKKMLKKLHLGRKAS</sequence>
<dbReference type="EMBL" id="RZGK01000006">
    <property type="protein sequence ID" value="KAF9698520.1"/>
    <property type="molecule type" value="Genomic_DNA"/>
</dbReference>
<organism evidence="2 3">
    <name type="scientific">Ascochyta lentis</name>
    <dbReference type="NCBI Taxonomy" id="205686"/>
    <lineage>
        <taxon>Eukaryota</taxon>
        <taxon>Fungi</taxon>
        <taxon>Dikarya</taxon>
        <taxon>Ascomycota</taxon>
        <taxon>Pezizomycotina</taxon>
        <taxon>Dothideomycetes</taxon>
        <taxon>Pleosporomycetidae</taxon>
        <taxon>Pleosporales</taxon>
        <taxon>Pleosporineae</taxon>
        <taxon>Didymellaceae</taxon>
        <taxon>Ascochyta</taxon>
    </lineage>
</organism>
<evidence type="ECO:0000313" key="3">
    <source>
        <dbReference type="Proteomes" id="UP000651452"/>
    </source>
</evidence>
<dbReference type="OrthoDB" id="3792236at2759"/>
<dbReference type="Proteomes" id="UP000651452">
    <property type="component" value="Unassembled WGS sequence"/>
</dbReference>
<dbReference type="AlphaFoldDB" id="A0A8H7J5K5"/>